<protein>
    <submittedName>
        <fullName evidence="2">Uncharacterized protein</fullName>
    </submittedName>
</protein>
<reference evidence="2" key="1">
    <citation type="journal article" date="2021" name="Mol. Plant Microbe Interact.">
        <title>Complete Genome Sequence of the Plant-Pathogenic Fungus Colletotrichum lupini.</title>
        <authorList>
            <person name="Baroncelli R."/>
            <person name="Pensec F."/>
            <person name="Da Lio D."/>
            <person name="Boufleur T."/>
            <person name="Vicente I."/>
            <person name="Sarrocco S."/>
            <person name="Picot A."/>
            <person name="Baraldi E."/>
            <person name="Sukno S."/>
            <person name="Thon M."/>
            <person name="Le Floch G."/>
        </authorList>
    </citation>
    <scope>NUCLEOTIDE SEQUENCE</scope>
    <source>
        <strain evidence="2">IMI 504893</strain>
    </source>
</reference>
<evidence type="ECO:0000256" key="1">
    <source>
        <dbReference type="SAM" id="MobiDB-lite"/>
    </source>
</evidence>
<dbReference type="AlphaFoldDB" id="A0A9Q8T179"/>
<name>A0A9Q8T179_9PEZI</name>
<feature type="compositionally biased region" description="Basic and acidic residues" evidence="1">
    <location>
        <begin position="369"/>
        <end position="380"/>
    </location>
</feature>
<dbReference type="Proteomes" id="UP000830671">
    <property type="component" value="Chromosome 6"/>
</dbReference>
<organism evidence="2 3">
    <name type="scientific">Colletotrichum lupini</name>
    <dbReference type="NCBI Taxonomy" id="145971"/>
    <lineage>
        <taxon>Eukaryota</taxon>
        <taxon>Fungi</taxon>
        <taxon>Dikarya</taxon>
        <taxon>Ascomycota</taxon>
        <taxon>Pezizomycotina</taxon>
        <taxon>Sordariomycetes</taxon>
        <taxon>Hypocreomycetidae</taxon>
        <taxon>Glomerellales</taxon>
        <taxon>Glomerellaceae</taxon>
        <taxon>Colletotrichum</taxon>
        <taxon>Colletotrichum acutatum species complex</taxon>
    </lineage>
</organism>
<dbReference type="KEGG" id="clup:CLUP02_12422"/>
<dbReference type="GeneID" id="73346396"/>
<sequence length="572" mass="64047">MAGWLRRSLSHPSCSLKLVVYRRFLFWMKVNLARGLPEASYTVAWTSMLSPVWPGAEALDCINRYFGLTDYSPLITDGPQKKPDSTLTYARQRSRGEEFAEIRDAIFYLLKGHLCIQIEFWVSSASRCSMIKHNRRGTTCWHPAYMNWKDLASSQPFTRALSSGITYSLCLCRGKYLHSRPPMEGMCQHPPWRQAHIAVDSSDENNLTVMFVSTAVIIPFRVSDGQDDSSAQEHEASVLPDIFAESDKLLSPDACCRTPTPPSPQDTGVLSDPYEKRHGWHSFLFETSCNQVSHRRWLSFRPLEDDKSTETKIVCAVQLCVLSPLGSIVDRRLKENSRSLSKARGQIGNAGSAATPAMASGQSSSTTRTARDNRTQENNHRKARVPRGFVFKIEPSSNTGKRSGEQRCVFLDSIELRQSCPSMASATGRMVRHLIIVFDGRVRSQNEARWNLSLTRERISVDALRLLQGLYCCKSFLLESSIIRGQIFGISARPVLCRQTRDGSVALGAAIRRTVKPRCVRSLAVTLQHLPFLAGPDHDDDQSGELVFLHTIIVGLSTLQAAKWSADGHKVR</sequence>
<evidence type="ECO:0000313" key="2">
    <source>
        <dbReference type="EMBL" id="UQC86920.1"/>
    </source>
</evidence>
<feature type="region of interest" description="Disordered" evidence="1">
    <location>
        <begin position="339"/>
        <end position="381"/>
    </location>
</feature>
<gene>
    <name evidence="2" type="ORF">CLUP02_12422</name>
</gene>
<dbReference type="RefSeq" id="XP_049148531.1">
    <property type="nucleotide sequence ID" value="XM_049291386.1"/>
</dbReference>
<dbReference type="EMBL" id="CP019478">
    <property type="protein sequence ID" value="UQC86920.1"/>
    <property type="molecule type" value="Genomic_DNA"/>
</dbReference>
<evidence type="ECO:0000313" key="3">
    <source>
        <dbReference type="Proteomes" id="UP000830671"/>
    </source>
</evidence>
<accession>A0A9Q8T179</accession>
<proteinExistence type="predicted"/>
<keyword evidence="3" id="KW-1185">Reference proteome</keyword>